<accession>A0ABN7WIA3</accession>
<dbReference type="Proteomes" id="UP000789901">
    <property type="component" value="Unassembled WGS sequence"/>
</dbReference>
<name>A0ABN7WIA3_GIGMA</name>
<keyword evidence="2" id="KW-1185">Reference proteome</keyword>
<sequence length="109" mass="13066">NMETYNNSCETISNCYQNRIDIEIDEFDKFVMDKKNNDEGIDQDIGKEQCIDYCYKNRNKAMSDKQSGKDKNRIKQWIKANCDGMLIEKMFALYNSKDRYQCNMYYDTK</sequence>
<dbReference type="EMBL" id="CAJVQB010044811">
    <property type="protein sequence ID" value="CAG8832153.1"/>
    <property type="molecule type" value="Genomic_DNA"/>
</dbReference>
<organism evidence="1 2">
    <name type="scientific">Gigaspora margarita</name>
    <dbReference type="NCBI Taxonomy" id="4874"/>
    <lineage>
        <taxon>Eukaryota</taxon>
        <taxon>Fungi</taxon>
        <taxon>Fungi incertae sedis</taxon>
        <taxon>Mucoromycota</taxon>
        <taxon>Glomeromycotina</taxon>
        <taxon>Glomeromycetes</taxon>
        <taxon>Diversisporales</taxon>
        <taxon>Gigasporaceae</taxon>
        <taxon>Gigaspora</taxon>
    </lineage>
</organism>
<feature type="non-terminal residue" evidence="1">
    <location>
        <position position="109"/>
    </location>
</feature>
<protein>
    <submittedName>
        <fullName evidence="1">1790_t:CDS:1</fullName>
    </submittedName>
</protein>
<proteinExistence type="predicted"/>
<feature type="non-terminal residue" evidence="1">
    <location>
        <position position="1"/>
    </location>
</feature>
<evidence type="ECO:0000313" key="2">
    <source>
        <dbReference type="Proteomes" id="UP000789901"/>
    </source>
</evidence>
<evidence type="ECO:0000313" key="1">
    <source>
        <dbReference type="EMBL" id="CAG8832153.1"/>
    </source>
</evidence>
<gene>
    <name evidence="1" type="ORF">GMARGA_LOCUS30930</name>
</gene>
<reference evidence="1 2" key="1">
    <citation type="submission" date="2021-06" db="EMBL/GenBank/DDBJ databases">
        <authorList>
            <person name="Kallberg Y."/>
            <person name="Tangrot J."/>
            <person name="Rosling A."/>
        </authorList>
    </citation>
    <scope>NUCLEOTIDE SEQUENCE [LARGE SCALE GENOMIC DNA]</scope>
    <source>
        <strain evidence="1 2">120-4 pot B 10/14</strain>
    </source>
</reference>
<comment type="caution">
    <text evidence="1">The sequence shown here is derived from an EMBL/GenBank/DDBJ whole genome shotgun (WGS) entry which is preliminary data.</text>
</comment>